<name>U2DLD0_9EURY</name>
<dbReference type="PANTHER" id="PTHR35841">
    <property type="entry name" value="PHOSPHONATES-BINDING PERIPLASMIC PROTEIN"/>
    <property type="match status" value="1"/>
</dbReference>
<sequence>MPTNPEGSDTEPTSDTNIVSSDHAKMTTRREFIAGSAVAMAGVAGCLGSSQGSAADDETVTFLLKPVENPQDMKAQYEPVKKHLEAEVDGITVETPVSNGYSGVERSLKSGRAELSIGDVVAFSFPDLVDVLGTQYLAGASSFYFSMLVTKPEYNIGNLTDLKGTEISFCDVLSTSGSVYPLSALEEAGLDIGDAPTGDPVDFSGTWSNHDQSFRTFIDRENIKANANYGKPAYPYLTESHLQDIGALDRITAHSPWADKIGTKTDEQELEIAWISERVPYEPVITRAGWDSPKREAVEQTLLEMTASDLEEYRSGEDVSLPMTGLTDTSMEDYEAVRRRVTELGVLESKKEE</sequence>
<dbReference type="Gene3D" id="3.40.190.10">
    <property type="entry name" value="Periplasmic binding protein-like II"/>
    <property type="match status" value="2"/>
</dbReference>
<gene>
    <name evidence="2" type="primary">hpb</name>
    <name evidence="2" type="ORF">HLRTI_001283</name>
</gene>
<dbReference type="PROSITE" id="PS51318">
    <property type="entry name" value="TAT"/>
    <property type="match status" value="1"/>
</dbReference>
<dbReference type="Proteomes" id="UP000003861">
    <property type="component" value="Unassembled WGS sequence"/>
</dbReference>
<dbReference type="eggNOG" id="arCOG01805">
    <property type="taxonomic scope" value="Archaea"/>
</dbReference>
<organism evidence="2 3">
    <name type="scientific">Halorhabdus tiamatea SARL4B</name>
    <dbReference type="NCBI Taxonomy" id="1033806"/>
    <lineage>
        <taxon>Archaea</taxon>
        <taxon>Methanobacteriati</taxon>
        <taxon>Methanobacteriota</taxon>
        <taxon>Stenosarchaea group</taxon>
        <taxon>Halobacteria</taxon>
        <taxon>Halobacteriales</taxon>
        <taxon>Haloarculaceae</taxon>
        <taxon>Halorhabdus</taxon>
    </lineage>
</organism>
<feature type="region of interest" description="Disordered" evidence="1">
    <location>
        <begin position="1"/>
        <end position="23"/>
    </location>
</feature>
<dbReference type="AlphaFoldDB" id="U2DLD0"/>
<dbReference type="EMBL" id="AFNT02000012">
    <property type="protein sequence ID" value="ERJ06577.1"/>
    <property type="molecule type" value="Genomic_DNA"/>
</dbReference>
<dbReference type="SUPFAM" id="SSF53850">
    <property type="entry name" value="Periplasmic binding protein-like II"/>
    <property type="match status" value="1"/>
</dbReference>
<reference evidence="2 3" key="1">
    <citation type="journal article" date="2011" name="J. Bacteriol.">
        <title>Genome sequence of Halorhabdus tiamatea, the first archaeon isolated from a deep-sea anoxic brine lake.</title>
        <authorList>
            <person name="Antunes A."/>
            <person name="Alam I."/>
            <person name="Bajic V.B."/>
            <person name="Stingl U."/>
        </authorList>
    </citation>
    <scope>NUCLEOTIDE SEQUENCE [LARGE SCALE GENOMIC DNA]</scope>
    <source>
        <strain evidence="2 3">SARL4B</strain>
    </source>
</reference>
<reference evidence="2 3" key="2">
    <citation type="journal article" date="2013" name="PLoS ONE">
        <title>INDIGO - INtegrated Data Warehouse of MIcrobial GenOmes with Examples from the Red Sea Extremophiles.</title>
        <authorList>
            <person name="Alam I."/>
            <person name="Antunes A."/>
            <person name="Kamau A.A."/>
            <person name="Ba Alawi W."/>
            <person name="Kalkatawi M."/>
            <person name="Stingl U."/>
            <person name="Bajic V.B."/>
        </authorList>
    </citation>
    <scope>NUCLEOTIDE SEQUENCE [LARGE SCALE GENOMIC DNA]</scope>
    <source>
        <strain evidence="2 3">SARL4B</strain>
    </source>
</reference>
<feature type="compositionally biased region" description="Polar residues" evidence="1">
    <location>
        <begin position="1"/>
        <end position="20"/>
    </location>
</feature>
<dbReference type="STRING" id="1033806.HTIA_0106"/>
<evidence type="ECO:0000256" key="1">
    <source>
        <dbReference type="SAM" id="MobiDB-lite"/>
    </source>
</evidence>
<dbReference type="InterPro" id="IPR006311">
    <property type="entry name" value="TAT_signal"/>
</dbReference>
<dbReference type="Pfam" id="PF12974">
    <property type="entry name" value="Phosphonate-bd"/>
    <property type="match status" value="1"/>
</dbReference>
<evidence type="ECO:0000313" key="3">
    <source>
        <dbReference type="Proteomes" id="UP000003861"/>
    </source>
</evidence>
<accession>U2DLD0</accession>
<comment type="caution">
    <text evidence="2">The sequence shown here is derived from an EMBL/GenBank/DDBJ whole genome shotgun (WGS) entry which is preliminary data.</text>
</comment>
<proteinExistence type="predicted"/>
<evidence type="ECO:0000313" key="2">
    <source>
        <dbReference type="EMBL" id="ERJ06577.1"/>
    </source>
</evidence>
<protein>
    <submittedName>
        <fullName evidence="2">Putative phosphate binding protein</fullName>
    </submittedName>
</protein>
<dbReference type="PANTHER" id="PTHR35841:SF1">
    <property type="entry name" value="PHOSPHONATES-BINDING PERIPLASMIC PROTEIN"/>
    <property type="match status" value="1"/>
</dbReference>